<dbReference type="RefSeq" id="WP_170056355.1">
    <property type="nucleotide sequence ID" value="NZ_JABBKX010000012.1"/>
</dbReference>
<feature type="transmembrane region" description="Helical" evidence="1">
    <location>
        <begin position="185"/>
        <end position="206"/>
    </location>
</feature>
<feature type="transmembrane region" description="Helical" evidence="1">
    <location>
        <begin position="160"/>
        <end position="179"/>
    </location>
</feature>
<keyword evidence="1" id="KW-1133">Transmembrane helix</keyword>
<feature type="transmembrane region" description="Helical" evidence="1">
    <location>
        <begin position="92"/>
        <end position="114"/>
    </location>
</feature>
<feature type="transmembrane region" description="Helical" evidence="1">
    <location>
        <begin position="62"/>
        <end position="80"/>
    </location>
</feature>
<evidence type="ECO:0000313" key="2">
    <source>
        <dbReference type="EMBL" id="NMJ44172.1"/>
    </source>
</evidence>
<feature type="transmembrane region" description="Helical" evidence="1">
    <location>
        <begin position="126"/>
        <end position="148"/>
    </location>
</feature>
<proteinExistence type="predicted"/>
<evidence type="ECO:0000313" key="3">
    <source>
        <dbReference type="Proteomes" id="UP000548582"/>
    </source>
</evidence>
<keyword evidence="1" id="KW-0812">Transmembrane</keyword>
<dbReference type="AlphaFoldDB" id="A0A848EJT0"/>
<name>A0A848EJT0_9PROT</name>
<gene>
    <name evidence="2" type="ORF">GWK16_23190</name>
</gene>
<dbReference type="Proteomes" id="UP000548582">
    <property type="component" value="Unassembled WGS sequence"/>
</dbReference>
<dbReference type="EMBL" id="JABBKX010000012">
    <property type="protein sequence ID" value="NMJ44172.1"/>
    <property type="molecule type" value="Genomic_DNA"/>
</dbReference>
<reference evidence="2 3" key="1">
    <citation type="submission" date="2020-03" db="EMBL/GenBank/DDBJ databases">
        <authorList>
            <person name="Sun Q."/>
        </authorList>
    </citation>
    <scope>NUCLEOTIDE SEQUENCE [LARGE SCALE GENOMIC DNA]</scope>
    <source>
        <strain evidence="2 3">JC162</strain>
    </source>
</reference>
<dbReference type="Pfam" id="PF06532">
    <property type="entry name" value="NrsF"/>
    <property type="match status" value="1"/>
</dbReference>
<sequence length="222" mass="23094">MTATDDLIARLSADLRPVRRLAPPMRRAAGWLGFATLLIAAAVAVFGLRPDVAERLRDASEVAQWVASAATGVLATIAAFQLSLPDRSPRWALLPLPAAVVWVGTLGLGCLAEAGQVGPAALWPGFSPGCMAFVLGLGLPLAGSLVWMLRYAVAIRPVPVAVMGGLAGAALSAAGLWLFHELEGAAEALVWHAGMTLVVVGILLAFGRSWERRAAAERFTGA</sequence>
<keyword evidence="1" id="KW-0472">Membrane</keyword>
<protein>
    <submittedName>
        <fullName evidence="2">DUF1109 domain-containing protein</fullName>
    </submittedName>
</protein>
<comment type="caution">
    <text evidence="2">The sequence shown here is derived from an EMBL/GenBank/DDBJ whole genome shotgun (WGS) entry which is preliminary data.</text>
</comment>
<dbReference type="InterPro" id="IPR009495">
    <property type="entry name" value="NrsF"/>
</dbReference>
<feature type="transmembrane region" description="Helical" evidence="1">
    <location>
        <begin position="29"/>
        <end position="50"/>
    </location>
</feature>
<organism evidence="2 3">
    <name type="scientific">Neoroseomonas marina</name>
    <dbReference type="NCBI Taxonomy" id="1232220"/>
    <lineage>
        <taxon>Bacteria</taxon>
        <taxon>Pseudomonadati</taxon>
        <taxon>Pseudomonadota</taxon>
        <taxon>Alphaproteobacteria</taxon>
        <taxon>Acetobacterales</taxon>
        <taxon>Acetobacteraceae</taxon>
        <taxon>Neoroseomonas</taxon>
    </lineage>
</organism>
<keyword evidence="3" id="KW-1185">Reference proteome</keyword>
<evidence type="ECO:0000256" key="1">
    <source>
        <dbReference type="SAM" id="Phobius"/>
    </source>
</evidence>
<accession>A0A848EJT0</accession>